<dbReference type="EMBL" id="JAVDPW010000015">
    <property type="protein sequence ID" value="MDR6294009.1"/>
    <property type="molecule type" value="Genomic_DNA"/>
</dbReference>
<dbReference type="SMART" id="SM00347">
    <property type="entry name" value="HTH_MARR"/>
    <property type="match status" value="1"/>
</dbReference>
<gene>
    <name evidence="3" type="ORF">E9232_006563</name>
</gene>
<keyword evidence="4" id="KW-1185">Reference proteome</keyword>
<keyword evidence="3" id="KW-0238">DNA-binding</keyword>
<protein>
    <submittedName>
        <fullName evidence="3">DNA-binding MarR family transcriptional regulator</fullName>
    </submittedName>
</protein>
<evidence type="ECO:0000313" key="3">
    <source>
        <dbReference type="EMBL" id="MDR6294009.1"/>
    </source>
</evidence>
<feature type="domain" description="HTH marR-type" evidence="2">
    <location>
        <begin position="26"/>
        <end position="156"/>
    </location>
</feature>
<dbReference type="InterPro" id="IPR000835">
    <property type="entry name" value="HTH_MarR-typ"/>
</dbReference>
<evidence type="ECO:0000256" key="1">
    <source>
        <dbReference type="SAM" id="MobiDB-lite"/>
    </source>
</evidence>
<evidence type="ECO:0000313" key="4">
    <source>
        <dbReference type="Proteomes" id="UP001262410"/>
    </source>
</evidence>
<sequence length="156" mass="17048">MTVSAPRPDASTTRRRKAPEGPYHLDDQIGFILRQVSQRHAALFAAGIGDDLTATQWAVLAKLQERGPCSQNRLGRRTAMDAATIKGVVDRLGKRGLIETRPDPEDGRRLEVALSPAGHALAERTAPNALRITEETLAPLDDAERNQLIALLRKLS</sequence>
<dbReference type="Proteomes" id="UP001262410">
    <property type="component" value="Unassembled WGS sequence"/>
</dbReference>
<accession>A0ABU1JZH4</accession>
<feature type="region of interest" description="Disordered" evidence="1">
    <location>
        <begin position="1"/>
        <end position="23"/>
    </location>
</feature>
<comment type="caution">
    <text evidence="3">The sequence shown here is derived from an EMBL/GenBank/DDBJ whole genome shotgun (WGS) entry which is preliminary data.</text>
</comment>
<dbReference type="RefSeq" id="WP_309801424.1">
    <property type="nucleotide sequence ID" value="NZ_JAVDPW010000015.1"/>
</dbReference>
<dbReference type="PANTHER" id="PTHR33164">
    <property type="entry name" value="TRANSCRIPTIONAL REGULATOR, MARR FAMILY"/>
    <property type="match status" value="1"/>
</dbReference>
<dbReference type="InterPro" id="IPR039422">
    <property type="entry name" value="MarR/SlyA-like"/>
</dbReference>
<dbReference type="Gene3D" id="1.10.10.10">
    <property type="entry name" value="Winged helix-like DNA-binding domain superfamily/Winged helix DNA-binding domain"/>
    <property type="match status" value="1"/>
</dbReference>
<dbReference type="InterPro" id="IPR036390">
    <property type="entry name" value="WH_DNA-bd_sf"/>
</dbReference>
<dbReference type="PROSITE" id="PS50995">
    <property type="entry name" value="HTH_MARR_2"/>
    <property type="match status" value="1"/>
</dbReference>
<dbReference type="GO" id="GO:0003677">
    <property type="term" value="F:DNA binding"/>
    <property type="evidence" value="ECO:0007669"/>
    <property type="project" value="UniProtKB-KW"/>
</dbReference>
<dbReference type="Pfam" id="PF01047">
    <property type="entry name" value="MarR"/>
    <property type="match status" value="1"/>
</dbReference>
<dbReference type="PRINTS" id="PR00598">
    <property type="entry name" value="HTHMARR"/>
</dbReference>
<name>A0ABU1JZH4_9PROT</name>
<proteinExistence type="predicted"/>
<reference evidence="3 4" key="1">
    <citation type="submission" date="2023-07" db="EMBL/GenBank/DDBJ databases">
        <title>Sorghum-associated microbial communities from plants grown in Nebraska, USA.</title>
        <authorList>
            <person name="Schachtman D."/>
        </authorList>
    </citation>
    <scope>NUCLEOTIDE SEQUENCE [LARGE SCALE GENOMIC DNA]</scope>
    <source>
        <strain evidence="3 4">584</strain>
    </source>
</reference>
<organism evidence="3 4">
    <name type="scientific">Inquilinus ginsengisoli</name>
    <dbReference type="NCBI Taxonomy" id="363840"/>
    <lineage>
        <taxon>Bacteria</taxon>
        <taxon>Pseudomonadati</taxon>
        <taxon>Pseudomonadota</taxon>
        <taxon>Alphaproteobacteria</taxon>
        <taxon>Rhodospirillales</taxon>
        <taxon>Rhodospirillaceae</taxon>
        <taxon>Inquilinus</taxon>
    </lineage>
</organism>
<evidence type="ECO:0000259" key="2">
    <source>
        <dbReference type="PROSITE" id="PS50995"/>
    </source>
</evidence>
<dbReference type="PANTHER" id="PTHR33164:SF95">
    <property type="entry name" value="TRANSCRIPTIONAL REGULATOR"/>
    <property type="match status" value="1"/>
</dbReference>
<dbReference type="InterPro" id="IPR036388">
    <property type="entry name" value="WH-like_DNA-bd_sf"/>
</dbReference>
<dbReference type="SUPFAM" id="SSF46785">
    <property type="entry name" value="Winged helix' DNA-binding domain"/>
    <property type="match status" value="1"/>
</dbReference>